<dbReference type="STRING" id="1563157.AQS70_05645"/>
<dbReference type="AlphaFoldDB" id="A0A0Q0T5P8"/>
<dbReference type="InterPro" id="IPR027417">
    <property type="entry name" value="P-loop_NTPase"/>
</dbReference>
<keyword evidence="5" id="KW-1185">Reference proteome</keyword>
<dbReference type="Pfam" id="PF10609">
    <property type="entry name" value="ParA"/>
    <property type="match status" value="1"/>
</dbReference>
<comment type="caution">
    <text evidence="4">The sequence shown here is derived from an EMBL/GenBank/DDBJ whole genome shotgun (WGS) entry which is preliminary data.</text>
</comment>
<accession>A0A0Q0T5P8</accession>
<evidence type="ECO:0000256" key="1">
    <source>
        <dbReference type="ARBA" id="ARBA00022741"/>
    </source>
</evidence>
<dbReference type="GO" id="GO:0005829">
    <property type="term" value="C:cytosol"/>
    <property type="evidence" value="ECO:0007669"/>
    <property type="project" value="TreeGrafter"/>
</dbReference>
<dbReference type="EMBL" id="LLWH01000013">
    <property type="protein sequence ID" value="KQB55325.1"/>
    <property type="molecule type" value="Genomic_DNA"/>
</dbReference>
<dbReference type="RefSeq" id="WP_055101310.1">
    <property type="nucleotide sequence ID" value="NZ_LLWH01000013.1"/>
</dbReference>
<proteinExistence type="predicted"/>
<protein>
    <submittedName>
        <fullName evidence="4">Uncharacterized protein</fullName>
    </submittedName>
</protein>
<dbReference type="GO" id="GO:0051782">
    <property type="term" value="P:negative regulation of cell division"/>
    <property type="evidence" value="ECO:0007669"/>
    <property type="project" value="TreeGrafter"/>
</dbReference>
<dbReference type="PANTHER" id="PTHR43384:SF4">
    <property type="entry name" value="CELLULOSE BIOSYNTHESIS PROTEIN BCSQ-RELATED"/>
    <property type="match status" value="1"/>
</dbReference>
<dbReference type="InterPro" id="IPR050625">
    <property type="entry name" value="ParA/MinD_ATPase"/>
</dbReference>
<dbReference type="PANTHER" id="PTHR43384">
    <property type="entry name" value="SEPTUM SITE-DETERMINING PROTEIN MIND HOMOLOG, CHLOROPLASTIC-RELATED"/>
    <property type="match status" value="1"/>
</dbReference>
<dbReference type="GO" id="GO:0009898">
    <property type="term" value="C:cytoplasmic side of plasma membrane"/>
    <property type="evidence" value="ECO:0007669"/>
    <property type="project" value="TreeGrafter"/>
</dbReference>
<feature type="binding site" evidence="3">
    <location>
        <begin position="13"/>
        <end position="20"/>
    </location>
    <ligand>
        <name>ATP</name>
        <dbReference type="ChEBI" id="CHEBI:30616"/>
    </ligand>
</feature>
<dbReference type="Gene3D" id="3.40.50.300">
    <property type="entry name" value="P-loop containing nucleotide triphosphate hydrolases"/>
    <property type="match status" value="1"/>
</dbReference>
<organism evidence="4 5">
    <name type="scientific">Pseudomonas endophytica</name>
    <dbReference type="NCBI Taxonomy" id="1563157"/>
    <lineage>
        <taxon>Bacteria</taxon>
        <taxon>Pseudomonadati</taxon>
        <taxon>Pseudomonadota</taxon>
        <taxon>Gammaproteobacteria</taxon>
        <taxon>Pseudomonadales</taxon>
        <taxon>Pseudomonadaceae</taxon>
        <taxon>Pseudomonas</taxon>
    </lineage>
</organism>
<keyword evidence="2 3" id="KW-0067">ATP-binding</keyword>
<dbReference type="InterPro" id="IPR033756">
    <property type="entry name" value="YlxH/NBP35"/>
</dbReference>
<dbReference type="PIRSF" id="PIRSF003092">
    <property type="entry name" value="MinD"/>
    <property type="match status" value="1"/>
</dbReference>
<reference evidence="4 5" key="1">
    <citation type="submission" date="2015-10" db="EMBL/GenBank/DDBJ databases">
        <title>Pseudomonas helleri sp. nov. and Pseudomonas weihenstephanensis sp. nov., isolated from raw cows milk.</title>
        <authorList>
            <person name="Von Neubeck M."/>
            <person name="Huptas C."/>
            <person name="Wenning M."/>
            <person name="Scherer S."/>
        </authorList>
    </citation>
    <scope>NUCLEOTIDE SEQUENCE [LARGE SCALE GENOMIC DNA]</scope>
    <source>
        <strain evidence="4 5">BSTT44</strain>
    </source>
</reference>
<evidence type="ECO:0000256" key="3">
    <source>
        <dbReference type="PIRSR" id="PIRSR003092-1"/>
    </source>
</evidence>
<sequence length="285" mass="31183">MKPPQAVVIASGKGGTGKSTLSLNLSVALAERGKRVALLDANLELPSLATLLNLIPRHTLTDLIEGRCSLGEVIVNGPKGITLILGSSLPNITRNLSSAHHFGIVNALNTLSSNVDILIVDTAPGINHSTLNFLSASHDILLIINNEPTAIACNKALINQFRGQHRINNFRIVINKVMNMREGRRAFDTLQREYTEEFNVFLHYAGHVHAHKHARSAAKNGRTLYELYPTSEFTKDIKKLAHNIEKWPSKETPTGRIEFFMDGATNAASCALPQEGKFLANTPID</sequence>
<dbReference type="InterPro" id="IPR025501">
    <property type="entry name" value="MinD_FleN"/>
</dbReference>
<dbReference type="GO" id="GO:0016887">
    <property type="term" value="F:ATP hydrolysis activity"/>
    <property type="evidence" value="ECO:0007669"/>
    <property type="project" value="TreeGrafter"/>
</dbReference>
<evidence type="ECO:0000256" key="2">
    <source>
        <dbReference type="ARBA" id="ARBA00022840"/>
    </source>
</evidence>
<dbReference type="SUPFAM" id="SSF52540">
    <property type="entry name" value="P-loop containing nucleoside triphosphate hydrolases"/>
    <property type="match status" value="1"/>
</dbReference>
<evidence type="ECO:0000313" key="5">
    <source>
        <dbReference type="Proteomes" id="UP000050342"/>
    </source>
</evidence>
<dbReference type="Proteomes" id="UP000050342">
    <property type="component" value="Unassembled WGS sequence"/>
</dbReference>
<keyword evidence="1 3" id="KW-0547">Nucleotide-binding</keyword>
<evidence type="ECO:0000313" key="4">
    <source>
        <dbReference type="EMBL" id="KQB55325.1"/>
    </source>
</evidence>
<dbReference type="GO" id="GO:0005524">
    <property type="term" value="F:ATP binding"/>
    <property type="evidence" value="ECO:0007669"/>
    <property type="project" value="UniProtKB-KW"/>
</dbReference>
<gene>
    <name evidence="4" type="ORF">AQS70_05645</name>
</gene>
<name>A0A0Q0T5P8_9PSED</name>